<comment type="caution">
    <text evidence="1">The sequence shown here is derived from an EMBL/GenBank/DDBJ whole genome shotgun (WGS) entry which is preliminary data.</text>
</comment>
<dbReference type="EMBL" id="CAJVQC010097806">
    <property type="protein sequence ID" value="CAG8829737.1"/>
    <property type="molecule type" value="Genomic_DNA"/>
</dbReference>
<evidence type="ECO:0000313" key="1">
    <source>
        <dbReference type="EMBL" id="CAG8829737.1"/>
    </source>
</evidence>
<feature type="non-terminal residue" evidence="1">
    <location>
        <position position="198"/>
    </location>
</feature>
<dbReference type="Proteomes" id="UP000789920">
    <property type="component" value="Unassembled WGS sequence"/>
</dbReference>
<organism evidence="1 2">
    <name type="scientific">Racocetra persica</name>
    <dbReference type="NCBI Taxonomy" id="160502"/>
    <lineage>
        <taxon>Eukaryota</taxon>
        <taxon>Fungi</taxon>
        <taxon>Fungi incertae sedis</taxon>
        <taxon>Mucoromycota</taxon>
        <taxon>Glomeromycotina</taxon>
        <taxon>Glomeromycetes</taxon>
        <taxon>Diversisporales</taxon>
        <taxon>Gigasporaceae</taxon>
        <taxon>Racocetra</taxon>
    </lineage>
</organism>
<keyword evidence="2" id="KW-1185">Reference proteome</keyword>
<reference evidence="1" key="1">
    <citation type="submission" date="2021-06" db="EMBL/GenBank/DDBJ databases">
        <authorList>
            <person name="Kallberg Y."/>
            <person name="Tangrot J."/>
            <person name="Rosling A."/>
        </authorList>
    </citation>
    <scope>NUCLEOTIDE SEQUENCE</scope>
    <source>
        <strain evidence="1">MA461A</strain>
    </source>
</reference>
<name>A0ACA9S868_9GLOM</name>
<proteinExistence type="predicted"/>
<accession>A0ACA9S868</accession>
<gene>
    <name evidence="1" type="ORF">RPERSI_LOCUS27579</name>
</gene>
<sequence>MAFTGTTTEFLSLKKIDFTKVMDGMKFNGQNWPKFYEIFIRNIQSHVPKKLLTTRFFTGSKYSGYQRIDNMATIVANPTADDLYRGQFNILYMKQLWRKLVLQTFNKIHQDAYFEIEEHFTCIFPSDWHNGHRTLPDMSNDGTTWPQGGVFQTYKRLPSGRHSAENYRAAIKLLGRPTSYEDFFNKLEQVYDSYKEGQ</sequence>
<evidence type="ECO:0000313" key="2">
    <source>
        <dbReference type="Proteomes" id="UP000789920"/>
    </source>
</evidence>
<protein>
    <submittedName>
        <fullName evidence="1">29665_t:CDS:1</fullName>
    </submittedName>
</protein>